<keyword evidence="4" id="KW-1185">Reference proteome</keyword>
<feature type="transmembrane region" description="Helical" evidence="1">
    <location>
        <begin position="112"/>
        <end position="136"/>
    </location>
</feature>
<feature type="transmembrane region" description="Helical" evidence="1">
    <location>
        <begin position="208"/>
        <end position="226"/>
    </location>
</feature>
<dbReference type="KEGG" id="hir:HETIRDRAFT_220901"/>
<dbReference type="eggNOG" id="ENOG502SRA7">
    <property type="taxonomic scope" value="Eukaryota"/>
</dbReference>
<accession>W4JPJ8</accession>
<dbReference type="GeneID" id="20668652"/>
<keyword evidence="1" id="KW-0812">Transmembrane</keyword>
<feature type="transmembrane region" description="Helical" evidence="1">
    <location>
        <begin position="166"/>
        <end position="187"/>
    </location>
</feature>
<feature type="transmembrane region" description="Helical" evidence="1">
    <location>
        <begin position="78"/>
        <end position="100"/>
    </location>
</feature>
<dbReference type="Pfam" id="PF20151">
    <property type="entry name" value="DUF6533"/>
    <property type="match status" value="1"/>
</dbReference>
<keyword evidence="1" id="KW-1133">Transmembrane helix</keyword>
<evidence type="ECO:0000313" key="3">
    <source>
        <dbReference type="EMBL" id="ETW74786.1"/>
    </source>
</evidence>
<dbReference type="AlphaFoldDB" id="W4JPJ8"/>
<feature type="non-terminal residue" evidence="3">
    <location>
        <position position="1"/>
    </location>
</feature>
<sequence>YDVLLTFDAEVNYIWWSKWSWVKVLFFLTRYSALVEAIITIYLQSSTEMTPSSCSTLFSVTGCKRRYNALYGYHAHLVIGWCFQGMFMFGAAAAEAIIMLRTWAIWDRNQFVAYILGITFVGTFIPACFFVHRFLISLQFVPMAELGTLSDGRGCFITQSNHVVTGAYVCLIAFDSVVVALSLYKAYELGYSHLSRSKLLQTLYRDGTLYYIVLLACSVISIAVILAVNLEFVILLVTMQRVLYAVLSSRILLHIRQA</sequence>
<evidence type="ECO:0000313" key="4">
    <source>
        <dbReference type="Proteomes" id="UP000030671"/>
    </source>
</evidence>
<keyword evidence="1" id="KW-0472">Membrane</keyword>
<feature type="transmembrane region" description="Helical" evidence="1">
    <location>
        <begin position="232"/>
        <end position="253"/>
    </location>
</feature>
<reference evidence="3 4" key="1">
    <citation type="journal article" date="2012" name="New Phytol.">
        <title>Insight into trade-off between wood decay and parasitism from the genome of a fungal forest pathogen.</title>
        <authorList>
            <person name="Olson A."/>
            <person name="Aerts A."/>
            <person name="Asiegbu F."/>
            <person name="Belbahri L."/>
            <person name="Bouzid O."/>
            <person name="Broberg A."/>
            <person name="Canback B."/>
            <person name="Coutinho P.M."/>
            <person name="Cullen D."/>
            <person name="Dalman K."/>
            <person name="Deflorio G."/>
            <person name="van Diepen L.T."/>
            <person name="Dunand C."/>
            <person name="Duplessis S."/>
            <person name="Durling M."/>
            <person name="Gonthier P."/>
            <person name="Grimwood J."/>
            <person name="Fossdal C.G."/>
            <person name="Hansson D."/>
            <person name="Henrissat B."/>
            <person name="Hietala A."/>
            <person name="Himmelstrand K."/>
            <person name="Hoffmeister D."/>
            <person name="Hogberg N."/>
            <person name="James T.Y."/>
            <person name="Karlsson M."/>
            <person name="Kohler A."/>
            <person name="Kues U."/>
            <person name="Lee Y.H."/>
            <person name="Lin Y.C."/>
            <person name="Lind M."/>
            <person name="Lindquist E."/>
            <person name="Lombard V."/>
            <person name="Lucas S."/>
            <person name="Lunden K."/>
            <person name="Morin E."/>
            <person name="Murat C."/>
            <person name="Park J."/>
            <person name="Raffaello T."/>
            <person name="Rouze P."/>
            <person name="Salamov A."/>
            <person name="Schmutz J."/>
            <person name="Solheim H."/>
            <person name="Stahlberg J."/>
            <person name="Velez H."/>
            <person name="de Vries R.P."/>
            <person name="Wiebenga A."/>
            <person name="Woodward S."/>
            <person name="Yakovlev I."/>
            <person name="Garbelotto M."/>
            <person name="Martin F."/>
            <person name="Grigoriev I.V."/>
            <person name="Stenlid J."/>
        </authorList>
    </citation>
    <scope>NUCLEOTIDE SEQUENCE [LARGE SCALE GENOMIC DNA]</scope>
    <source>
        <strain evidence="3 4">TC 32-1</strain>
    </source>
</reference>
<evidence type="ECO:0000259" key="2">
    <source>
        <dbReference type="Pfam" id="PF20151"/>
    </source>
</evidence>
<feature type="transmembrane region" description="Helical" evidence="1">
    <location>
        <begin position="24"/>
        <end position="43"/>
    </location>
</feature>
<evidence type="ECO:0000256" key="1">
    <source>
        <dbReference type="SAM" id="Phobius"/>
    </source>
</evidence>
<proteinExistence type="predicted"/>
<dbReference type="EMBL" id="KI925467">
    <property type="protein sequence ID" value="ETW74786.1"/>
    <property type="molecule type" value="Genomic_DNA"/>
</dbReference>
<dbReference type="Proteomes" id="UP000030671">
    <property type="component" value="Unassembled WGS sequence"/>
</dbReference>
<protein>
    <recommendedName>
        <fullName evidence="2">DUF6533 domain-containing protein</fullName>
    </recommendedName>
</protein>
<gene>
    <name evidence="3" type="ORF">HETIRDRAFT_220901</name>
</gene>
<feature type="domain" description="DUF6533" evidence="2">
    <location>
        <begin position="1"/>
        <end position="35"/>
    </location>
</feature>
<dbReference type="RefSeq" id="XP_009553264.1">
    <property type="nucleotide sequence ID" value="XM_009554969.1"/>
</dbReference>
<dbReference type="OrthoDB" id="2958007at2759"/>
<name>W4JPJ8_HETIT</name>
<dbReference type="HOGENOM" id="CLU_035509_11_3_1"/>
<dbReference type="InParanoid" id="W4JPJ8"/>
<dbReference type="InterPro" id="IPR045340">
    <property type="entry name" value="DUF6533"/>
</dbReference>
<organism evidence="3 4">
    <name type="scientific">Heterobasidion irregulare (strain TC 32-1)</name>
    <dbReference type="NCBI Taxonomy" id="747525"/>
    <lineage>
        <taxon>Eukaryota</taxon>
        <taxon>Fungi</taxon>
        <taxon>Dikarya</taxon>
        <taxon>Basidiomycota</taxon>
        <taxon>Agaricomycotina</taxon>
        <taxon>Agaricomycetes</taxon>
        <taxon>Russulales</taxon>
        <taxon>Bondarzewiaceae</taxon>
        <taxon>Heterobasidion</taxon>
        <taxon>Heterobasidion annosum species complex</taxon>
    </lineage>
</organism>
<feature type="non-terminal residue" evidence="3">
    <location>
        <position position="258"/>
    </location>
</feature>